<protein>
    <submittedName>
        <fullName evidence="2">Uncharacterized protein</fullName>
    </submittedName>
</protein>
<feature type="transmembrane region" description="Helical" evidence="1">
    <location>
        <begin position="67"/>
        <end position="84"/>
    </location>
</feature>
<proteinExistence type="predicted"/>
<evidence type="ECO:0000256" key="1">
    <source>
        <dbReference type="SAM" id="Phobius"/>
    </source>
</evidence>
<keyword evidence="1" id="KW-1133">Transmembrane helix</keyword>
<evidence type="ECO:0000313" key="3">
    <source>
        <dbReference type="Proteomes" id="UP001595776"/>
    </source>
</evidence>
<keyword evidence="1" id="KW-0472">Membrane</keyword>
<dbReference type="RefSeq" id="WP_068144271.1">
    <property type="nucleotide sequence ID" value="NZ_JBHSCR010000036.1"/>
</dbReference>
<dbReference type="Proteomes" id="UP001595776">
    <property type="component" value="Unassembled WGS sequence"/>
</dbReference>
<feature type="transmembrane region" description="Helical" evidence="1">
    <location>
        <begin position="12"/>
        <end position="34"/>
    </location>
</feature>
<name>A0ABV8UF59_9PROT</name>
<keyword evidence="3" id="KW-1185">Reference proteome</keyword>
<reference evidence="3" key="1">
    <citation type="journal article" date="2019" name="Int. J. Syst. Evol. Microbiol.">
        <title>The Global Catalogue of Microorganisms (GCM) 10K type strain sequencing project: providing services to taxonomists for standard genome sequencing and annotation.</title>
        <authorList>
            <consortium name="The Broad Institute Genomics Platform"/>
            <consortium name="The Broad Institute Genome Sequencing Center for Infectious Disease"/>
            <person name="Wu L."/>
            <person name="Ma J."/>
        </authorList>
    </citation>
    <scope>NUCLEOTIDE SEQUENCE [LARGE SCALE GENOMIC DNA]</scope>
    <source>
        <strain evidence="3">CGMCC 1.15304</strain>
    </source>
</reference>
<accession>A0ABV8UF59</accession>
<dbReference type="EMBL" id="JBHSCR010000036">
    <property type="protein sequence ID" value="MFC4349912.1"/>
    <property type="molecule type" value="Genomic_DNA"/>
</dbReference>
<organism evidence="2 3">
    <name type="scientific">Kordiimonas lipolytica</name>
    <dbReference type="NCBI Taxonomy" id="1662421"/>
    <lineage>
        <taxon>Bacteria</taxon>
        <taxon>Pseudomonadati</taxon>
        <taxon>Pseudomonadota</taxon>
        <taxon>Alphaproteobacteria</taxon>
        <taxon>Kordiimonadales</taxon>
        <taxon>Kordiimonadaceae</taxon>
        <taxon>Kordiimonas</taxon>
    </lineage>
</organism>
<comment type="caution">
    <text evidence="2">The sequence shown here is derived from an EMBL/GenBank/DDBJ whole genome shotgun (WGS) entry which is preliminary data.</text>
</comment>
<gene>
    <name evidence="2" type="ORF">ACFO5Q_18830</name>
</gene>
<evidence type="ECO:0000313" key="2">
    <source>
        <dbReference type="EMBL" id="MFC4349912.1"/>
    </source>
</evidence>
<feature type="transmembrane region" description="Helical" evidence="1">
    <location>
        <begin position="128"/>
        <end position="151"/>
    </location>
</feature>
<keyword evidence="1" id="KW-0812">Transmembrane</keyword>
<sequence length="154" mass="16137">MNINLGRNDIITLVGSLMVAIGAFLPMINIGGIGTMSYADAADPEVYLLVVFALAASVVIFLDKRNFSLFAAIGAWLVLLWPVIKNIGGDSGDDGGLMGKLSKVTDPIQKAASDVAGKIFSNVFDMEIGGMMFVLGMIVMTVGAVMAFMAAKKA</sequence>
<feature type="transmembrane region" description="Helical" evidence="1">
    <location>
        <begin position="46"/>
        <end position="62"/>
    </location>
</feature>